<feature type="compositionally biased region" description="Low complexity" evidence="4">
    <location>
        <begin position="676"/>
        <end position="687"/>
    </location>
</feature>
<dbReference type="Gene3D" id="1.10.287.950">
    <property type="entry name" value="Methyl-accepting chemotaxis protein"/>
    <property type="match status" value="1"/>
</dbReference>
<keyword evidence="5" id="KW-1133">Transmembrane helix</keyword>
<protein>
    <submittedName>
        <fullName evidence="8">Methyl-accepting chemotaxis protein</fullName>
    </submittedName>
</protein>
<evidence type="ECO:0000256" key="2">
    <source>
        <dbReference type="ARBA" id="ARBA00029447"/>
    </source>
</evidence>
<reference evidence="8 9" key="1">
    <citation type="submission" date="2010-08" db="EMBL/GenBank/DDBJ databases">
        <authorList>
            <consortium name="US DOE Joint Genome Institute (JGI-PGF)"/>
            <person name="Lucas S."/>
            <person name="Copeland A."/>
            <person name="Lapidus A."/>
            <person name="Cheng J.-F."/>
            <person name="Bruce D."/>
            <person name="Goodwin L."/>
            <person name="Pitluck S."/>
            <person name="Land M.L."/>
            <person name="Hauser L."/>
            <person name="Chang Y.-J."/>
            <person name="Anderson I.J."/>
            <person name="Johnson E."/>
            <person name="Mulhopadhyay B."/>
            <person name="Kyrpides N."/>
            <person name="Woyke T.J."/>
        </authorList>
    </citation>
    <scope>NUCLEOTIDE SEQUENCE [LARGE SCALE GENOMIC DNA]</scope>
    <source>
        <strain evidence="8 9">6</strain>
    </source>
</reference>
<name>I5ARF6_EUBC6</name>
<dbReference type="InterPro" id="IPR004089">
    <property type="entry name" value="MCPsignal_dom"/>
</dbReference>
<dbReference type="CDD" id="cd12913">
    <property type="entry name" value="PDC1_MCP_like"/>
    <property type="match status" value="1"/>
</dbReference>
<sequence>MAGKSKKKPATGPKFRSLASKLSLKIGILIMVLMLIVLILITFVAGSMIKEIAQRDLMDIAEKNSTRIETIVNGIETIYTPIEGIVSSVETDTDAKKSETSYYGDTLKLTPAGKESENMLLSTMASTLSANEDLVSCGVWFKEDGFEKGTAAYGFVVLPTEDGGTMVATPTEDTMKQNEPAWKSLETGSIVYSDPYDHDILQSKVITAGYPLKKNNEVVGIMFVDIVASTFKKAAIPSDYYSTMLIDLINSNGNVAYSSFDSSVGTNFAGFFKDGSGEKIENKMKEGKAFSYETNSGGYHKIRAFSPVTVGEGTWWTQTSIDYKEYNKSSVTMSIFMVVSLIVSVAVIWPFVRFIIKKTLKPLGDVAGVADNMAQGSFDVNMKYTANDEIGHLVASMSNMVDRLKSIIRNLRDKLGQMADGNFAFENNEQDVYIGEYRPLLDSLETITDSLSTTMDGITGAADQVSGGSGQVASGAQALAQGSTEQASSVEELTNTMGEIATKIKETASKAKDASELSVDAGNAVKVSNKKMEEMSSAMADITTKAEEINKIIKTIDDIAFQTNILALNASIEAARAGAAGKGFAVVADEVGNLANKSAQAAQSTASLIQDTVEAVQRGGEITEETADALRDVSEKTIRITGLINEISSASDEQSRGVNSVTDGLEQISSVVSTNSATAEESAAASEQLSGQAKTMKDMVSKFQTKKSSSAPQAPSFSEETTASSVENTARHVDDVIVPLKPDPVKAPTRVSANAPVKATEKVPAKAPAKAPEKVPVKVQEKAPASAPAVENSRAPEPAPGPFTPDVDDKY</sequence>
<feature type="region of interest" description="Disordered" evidence="4">
    <location>
        <begin position="675"/>
        <end position="811"/>
    </location>
</feature>
<feature type="domain" description="HAMP" evidence="7">
    <location>
        <begin position="357"/>
        <end position="409"/>
    </location>
</feature>
<keyword evidence="3" id="KW-0807">Transducer</keyword>
<dbReference type="GO" id="GO:0006935">
    <property type="term" value="P:chemotaxis"/>
    <property type="evidence" value="ECO:0007669"/>
    <property type="project" value="UniProtKB-KW"/>
</dbReference>
<accession>I5ARF6</accession>
<dbReference type="Gene3D" id="6.10.340.10">
    <property type="match status" value="1"/>
</dbReference>
<evidence type="ECO:0000256" key="3">
    <source>
        <dbReference type="PROSITE-ProRule" id="PRU00284"/>
    </source>
</evidence>
<dbReference type="GO" id="GO:0005886">
    <property type="term" value="C:plasma membrane"/>
    <property type="evidence" value="ECO:0007669"/>
    <property type="project" value="TreeGrafter"/>
</dbReference>
<dbReference type="GO" id="GO:0007165">
    <property type="term" value="P:signal transduction"/>
    <property type="evidence" value="ECO:0007669"/>
    <property type="project" value="UniProtKB-KW"/>
</dbReference>
<dbReference type="SUPFAM" id="SSF58104">
    <property type="entry name" value="Methyl-accepting chemotaxis protein (MCP) signaling domain"/>
    <property type="match status" value="1"/>
</dbReference>
<keyword evidence="5" id="KW-0812">Transmembrane</keyword>
<keyword evidence="5" id="KW-0472">Membrane</keyword>
<dbReference type="CDD" id="cd06225">
    <property type="entry name" value="HAMP"/>
    <property type="match status" value="1"/>
</dbReference>
<evidence type="ECO:0000259" key="6">
    <source>
        <dbReference type="PROSITE" id="PS50111"/>
    </source>
</evidence>
<reference evidence="8 9" key="2">
    <citation type="submission" date="2012-02" db="EMBL/GenBank/DDBJ databases">
        <title>Improved High-Quality Draft sequence of Eubacterium cellulosolvens 6.</title>
        <authorList>
            <consortium name="US DOE Joint Genome Institute"/>
            <person name="Lucas S."/>
            <person name="Han J."/>
            <person name="Lapidus A."/>
            <person name="Cheng J.-F."/>
            <person name="Goodwin L."/>
            <person name="Pitluck S."/>
            <person name="Peters L."/>
            <person name="Mikhailova N."/>
            <person name="Gu W."/>
            <person name="Detter J.C."/>
            <person name="Han C."/>
            <person name="Tapia R."/>
            <person name="Land M."/>
            <person name="Hauser L."/>
            <person name="Kyrpides N."/>
            <person name="Ivanova N."/>
            <person name="Pagani I."/>
            <person name="Johnson E."/>
            <person name="Mukhopadhyay B."/>
            <person name="Anderson I."/>
            <person name="Woyke T."/>
        </authorList>
    </citation>
    <scope>NUCLEOTIDE SEQUENCE [LARGE SCALE GENOMIC DNA]</scope>
    <source>
        <strain evidence="8 9">6</strain>
    </source>
</reference>
<keyword evidence="9" id="KW-1185">Reference proteome</keyword>
<dbReference type="Pfam" id="PF00015">
    <property type="entry name" value="MCPsignal"/>
    <property type="match status" value="1"/>
</dbReference>
<dbReference type="SMART" id="SM00304">
    <property type="entry name" value="HAMP"/>
    <property type="match status" value="1"/>
</dbReference>
<dbReference type="InterPro" id="IPR003660">
    <property type="entry name" value="HAMP_dom"/>
</dbReference>
<feature type="transmembrane region" description="Helical" evidence="5">
    <location>
        <begin position="331"/>
        <end position="352"/>
    </location>
</feature>
<dbReference type="HOGENOM" id="CLU_000445_107_12_9"/>
<proteinExistence type="inferred from homology"/>
<evidence type="ECO:0000259" key="7">
    <source>
        <dbReference type="PROSITE" id="PS50885"/>
    </source>
</evidence>
<dbReference type="Pfam" id="PF00672">
    <property type="entry name" value="HAMP"/>
    <property type="match status" value="1"/>
</dbReference>
<evidence type="ECO:0000256" key="4">
    <source>
        <dbReference type="SAM" id="MobiDB-lite"/>
    </source>
</evidence>
<dbReference type="eggNOG" id="COG0840">
    <property type="taxonomic scope" value="Bacteria"/>
</dbReference>
<dbReference type="SMART" id="SM00283">
    <property type="entry name" value="MA"/>
    <property type="match status" value="1"/>
</dbReference>
<dbReference type="InterPro" id="IPR051310">
    <property type="entry name" value="MCP_chemotaxis"/>
</dbReference>
<evidence type="ECO:0000313" key="8">
    <source>
        <dbReference type="EMBL" id="EIM56379.1"/>
    </source>
</evidence>
<evidence type="ECO:0000313" key="9">
    <source>
        <dbReference type="Proteomes" id="UP000005753"/>
    </source>
</evidence>
<dbReference type="GO" id="GO:0004888">
    <property type="term" value="F:transmembrane signaling receptor activity"/>
    <property type="evidence" value="ECO:0007669"/>
    <property type="project" value="TreeGrafter"/>
</dbReference>
<dbReference type="PROSITE" id="PS50111">
    <property type="entry name" value="CHEMOTAXIS_TRANSDUC_2"/>
    <property type="match status" value="1"/>
</dbReference>
<dbReference type="AlphaFoldDB" id="I5ARF6"/>
<gene>
    <name evidence="8" type="ORF">EubceDRAFT1_0531</name>
</gene>
<evidence type="ECO:0000256" key="5">
    <source>
        <dbReference type="SAM" id="Phobius"/>
    </source>
</evidence>
<dbReference type="EMBL" id="CM001487">
    <property type="protein sequence ID" value="EIM56379.1"/>
    <property type="molecule type" value="Genomic_DNA"/>
</dbReference>
<dbReference type="PANTHER" id="PTHR43531:SF11">
    <property type="entry name" value="METHYL-ACCEPTING CHEMOTAXIS PROTEIN 3"/>
    <property type="match status" value="1"/>
</dbReference>
<comment type="similarity">
    <text evidence="2">Belongs to the methyl-accepting chemotaxis (MCP) protein family.</text>
</comment>
<dbReference type="PANTHER" id="PTHR43531">
    <property type="entry name" value="PROTEIN ICFG"/>
    <property type="match status" value="1"/>
</dbReference>
<keyword evidence="1" id="KW-0145">Chemotaxis</keyword>
<dbReference type="STRING" id="633697.EubceDRAFT1_0531"/>
<dbReference type="Proteomes" id="UP000005753">
    <property type="component" value="Chromosome"/>
</dbReference>
<organism evidence="8 9">
    <name type="scientific">Eubacterium cellulosolvens (strain ATCC 43171 / JCM 9499 / 6)</name>
    <name type="common">Cillobacterium cellulosolvens</name>
    <dbReference type="NCBI Taxonomy" id="633697"/>
    <lineage>
        <taxon>Bacteria</taxon>
        <taxon>Bacillati</taxon>
        <taxon>Bacillota</taxon>
        <taxon>Clostridia</taxon>
        <taxon>Eubacteriales</taxon>
        <taxon>Eubacteriaceae</taxon>
        <taxon>Eubacterium</taxon>
    </lineage>
</organism>
<evidence type="ECO:0000256" key="1">
    <source>
        <dbReference type="ARBA" id="ARBA00022500"/>
    </source>
</evidence>
<feature type="transmembrane region" description="Helical" evidence="5">
    <location>
        <begin position="26"/>
        <end position="49"/>
    </location>
</feature>
<feature type="domain" description="Methyl-accepting transducer" evidence="6">
    <location>
        <begin position="461"/>
        <end position="690"/>
    </location>
</feature>
<feature type="compositionally biased region" description="Polar residues" evidence="4">
    <location>
        <begin position="702"/>
        <end position="728"/>
    </location>
</feature>
<dbReference type="Pfam" id="PF22673">
    <property type="entry name" value="MCP-like_PDC_1"/>
    <property type="match status" value="1"/>
</dbReference>
<dbReference type="PROSITE" id="PS50885">
    <property type="entry name" value="HAMP"/>
    <property type="match status" value="1"/>
</dbReference>
<dbReference type="OrthoDB" id="1761868at2"/>
<feature type="compositionally biased region" description="Basic and acidic residues" evidence="4">
    <location>
        <begin position="771"/>
        <end position="781"/>
    </location>
</feature>
<dbReference type="Gene3D" id="3.30.450.20">
    <property type="entry name" value="PAS domain"/>
    <property type="match status" value="1"/>
</dbReference>